<proteinExistence type="predicted"/>
<dbReference type="Proteomes" id="UP000321577">
    <property type="component" value="Unassembled WGS sequence"/>
</dbReference>
<dbReference type="GO" id="GO:0004803">
    <property type="term" value="F:transposase activity"/>
    <property type="evidence" value="ECO:0007669"/>
    <property type="project" value="InterPro"/>
</dbReference>
<dbReference type="EMBL" id="BKAG01000004">
    <property type="protein sequence ID" value="GEP41673.1"/>
    <property type="molecule type" value="Genomic_DNA"/>
</dbReference>
<organism evidence="2 3">
    <name type="scientific">Brevifollis gellanilyticus</name>
    <dbReference type="NCBI Taxonomy" id="748831"/>
    <lineage>
        <taxon>Bacteria</taxon>
        <taxon>Pseudomonadati</taxon>
        <taxon>Verrucomicrobiota</taxon>
        <taxon>Verrucomicrobiia</taxon>
        <taxon>Verrucomicrobiales</taxon>
        <taxon>Verrucomicrobiaceae</taxon>
    </lineage>
</organism>
<evidence type="ECO:0000259" key="1">
    <source>
        <dbReference type="SMART" id="SM01321"/>
    </source>
</evidence>
<comment type="caution">
    <text evidence="2">The sequence shown here is derived from an EMBL/GenBank/DDBJ whole genome shotgun (WGS) entry which is preliminary data.</text>
</comment>
<protein>
    <recommendedName>
        <fullName evidence="1">Transposase IS200-like domain-containing protein</fullName>
    </recommendedName>
</protein>
<dbReference type="PANTHER" id="PTHR36966">
    <property type="entry name" value="REP-ASSOCIATED TYROSINE TRANSPOSASE"/>
    <property type="match status" value="1"/>
</dbReference>
<dbReference type="InterPro" id="IPR052715">
    <property type="entry name" value="RAYT_transposase"/>
</dbReference>
<evidence type="ECO:0000313" key="3">
    <source>
        <dbReference type="Proteomes" id="UP000321577"/>
    </source>
</evidence>
<dbReference type="GO" id="GO:0006313">
    <property type="term" value="P:DNA transposition"/>
    <property type="evidence" value="ECO:0007669"/>
    <property type="project" value="InterPro"/>
</dbReference>
<dbReference type="AlphaFoldDB" id="A0A512M4L3"/>
<name>A0A512M4L3_9BACT</name>
<dbReference type="InterPro" id="IPR036515">
    <property type="entry name" value="Transposase_17_sf"/>
</dbReference>
<dbReference type="GO" id="GO:0043565">
    <property type="term" value="F:sequence-specific DNA binding"/>
    <property type="evidence" value="ECO:0007669"/>
    <property type="project" value="TreeGrafter"/>
</dbReference>
<dbReference type="SUPFAM" id="SSF143422">
    <property type="entry name" value="Transposase IS200-like"/>
    <property type="match status" value="1"/>
</dbReference>
<dbReference type="SMART" id="SM01321">
    <property type="entry name" value="Y1_Tnp"/>
    <property type="match status" value="1"/>
</dbReference>
<dbReference type="PANTHER" id="PTHR36966:SF1">
    <property type="entry name" value="REP-ASSOCIATED TYROSINE TRANSPOSASE"/>
    <property type="match status" value="1"/>
</dbReference>
<dbReference type="Gene3D" id="3.30.70.1290">
    <property type="entry name" value="Transposase IS200-like"/>
    <property type="match status" value="1"/>
</dbReference>
<sequence>MPKDVLAKWRAERNRWLVAHDIDPTQKGWKAKVQELPPDEMAEYHDHFTTRWHEELDACYGTCVLRQPELAMIVSDSLLCFHGDRYEMLSFVIMPNHIHLLVCFPGKTEMLAQCESWKRFTAKRINEILGTDGRFWQQDAFDHLVRHEAQYERLLDYLAQNPRRAQLRQGEYLLWSKHGAT</sequence>
<evidence type="ECO:0000313" key="2">
    <source>
        <dbReference type="EMBL" id="GEP41673.1"/>
    </source>
</evidence>
<keyword evidence="3" id="KW-1185">Reference proteome</keyword>
<feature type="domain" description="Transposase IS200-like" evidence="1">
    <location>
        <begin position="44"/>
        <end position="161"/>
    </location>
</feature>
<reference evidence="2 3" key="1">
    <citation type="submission" date="2019-07" db="EMBL/GenBank/DDBJ databases">
        <title>Whole genome shotgun sequence of Brevifollis gellanilyticus NBRC 108608.</title>
        <authorList>
            <person name="Hosoyama A."/>
            <person name="Uohara A."/>
            <person name="Ohji S."/>
            <person name="Ichikawa N."/>
        </authorList>
    </citation>
    <scope>NUCLEOTIDE SEQUENCE [LARGE SCALE GENOMIC DNA]</scope>
    <source>
        <strain evidence="2 3">NBRC 108608</strain>
    </source>
</reference>
<gene>
    <name evidence="2" type="ORF">BGE01nite_09640</name>
</gene>
<accession>A0A512M4L3</accession>
<dbReference type="InterPro" id="IPR002686">
    <property type="entry name" value="Transposase_17"/>
</dbReference>